<gene>
    <name evidence="3" type="ORF">WB794_03230</name>
</gene>
<dbReference type="RefSeq" id="WP_337334405.1">
    <property type="nucleotide sequence ID" value="NZ_JBBDHC010000003.1"/>
</dbReference>
<dbReference type="InterPro" id="IPR050855">
    <property type="entry name" value="NDM-1-like"/>
</dbReference>
<dbReference type="Pfam" id="PF00753">
    <property type="entry name" value="Lactamase_B"/>
    <property type="match status" value="1"/>
</dbReference>
<dbReference type="Gene3D" id="3.60.15.10">
    <property type="entry name" value="Ribonuclease Z/Hydroxyacylglutathione hydrolase-like"/>
    <property type="match status" value="1"/>
</dbReference>
<evidence type="ECO:0000313" key="4">
    <source>
        <dbReference type="Proteomes" id="UP001364472"/>
    </source>
</evidence>
<comment type="caution">
    <text evidence="3">The sequence shown here is derived from an EMBL/GenBank/DDBJ whole genome shotgun (WGS) entry which is preliminary data.</text>
</comment>
<dbReference type="SMART" id="SM00849">
    <property type="entry name" value="Lactamase_B"/>
    <property type="match status" value="1"/>
</dbReference>
<dbReference type="SUPFAM" id="SSF56281">
    <property type="entry name" value="Metallo-hydrolase/oxidoreductase"/>
    <property type="match status" value="1"/>
</dbReference>
<feature type="signal peptide" evidence="1">
    <location>
        <begin position="1"/>
        <end position="24"/>
    </location>
</feature>
<dbReference type="AlphaFoldDB" id="A0AAW9R3Z4"/>
<proteinExistence type="predicted"/>
<accession>A0AAW9R3Z4</accession>
<organism evidence="3 4">
    <name type="scientific">Denitratimonas tolerans</name>
    <dbReference type="NCBI Taxonomy" id="1338420"/>
    <lineage>
        <taxon>Bacteria</taxon>
        <taxon>Pseudomonadati</taxon>
        <taxon>Pseudomonadota</taxon>
        <taxon>Gammaproteobacteria</taxon>
        <taxon>Lysobacterales</taxon>
        <taxon>Lysobacteraceae</taxon>
        <taxon>Denitratimonas</taxon>
    </lineage>
</organism>
<dbReference type="InterPro" id="IPR001279">
    <property type="entry name" value="Metallo-B-lactamas"/>
</dbReference>
<feature type="chain" id="PRO_5044015740" evidence="1">
    <location>
        <begin position="25"/>
        <end position="324"/>
    </location>
</feature>
<evidence type="ECO:0000313" key="3">
    <source>
        <dbReference type="EMBL" id="MEJ1248689.1"/>
    </source>
</evidence>
<sequence length="324" mass="35903">MTMPRTLARAMAASVLLLSGFAASEQPDWEASRMELPLVQVGPHTWVVLGRLEEASAANEGFIANAGFVIGDDGVVVYDTLGSPALADRMIREIRRLTDRPIRLAVVGHYHADHFYGIPALRAAGAAIWADDAARLYLNSEAGEARLAERRAQIGRYLGNDFSLPLPDRWITADEEFEMAGVQFALHRLGPAHSPDDLALLVKPDGVLFSGDLVYSGRVPFIGEANTRQWLDSLDRMLGIPATVMVPGHGPISREPQRDAQLTRDYLRFLRQKMGEAVANFESFDEAYARIDWSRFSEVPTFDAANRQNAYSVFLEMEQESLAQ</sequence>
<protein>
    <submittedName>
        <fullName evidence="3">MBL fold metallo-hydrolase</fullName>
    </submittedName>
</protein>
<dbReference type="Proteomes" id="UP001364472">
    <property type="component" value="Unassembled WGS sequence"/>
</dbReference>
<dbReference type="PANTHER" id="PTHR42951:SF20">
    <property type="entry name" value="BETA LACTAMASE"/>
    <property type="match status" value="1"/>
</dbReference>
<evidence type="ECO:0000259" key="2">
    <source>
        <dbReference type="SMART" id="SM00849"/>
    </source>
</evidence>
<dbReference type="PANTHER" id="PTHR42951">
    <property type="entry name" value="METALLO-BETA-LACTAMASE DOMAIN-CONTAINING"/>
    <property type="match status" value="1"/>
</dbReference>
<dbReference type="CDD" id="cd16282">
    <property type="entry name" value="metallo-hydrolase-like_MBL-fold"/>
    <property type="match status" value="1"/>
</dbReference>
<keyword evidence="4" id="KW-1185">Reference proteome</keyword>
<dbReference type="InterPro" id="IPR036866">
    <property type="entry name" value="RibonucZ/Hydroxyglut_hydro"/>
</dbReference>
<evidence type="ECO:0000256" key="1">
    <source>
        <dbReference type="SAM" id="SignalP"/>
    </source>
</evidence>
<reference evidence="3 4" key="1">
    <citation type="journal article" date="2016" name="Antonie Van Leeuwenhoek">
        <title>Denitratimonas tolerans gen. nov., sp. nov., a denitrifying bacterium isolated from a bioreactor for tannery wastewater treatment.</title>
        <authorList>
            <person name="Han S.I."/>
            <person name="Kim J.O."/>
            <person name="Lee Y.R."/>
            <person name="Ekpeghere K.I."/>
            <person name="Koh S.C."/>
            <person name="Whang K.S."/>
        </authorList>
    </citation>
    <scope>NUCLEOTIDE SEQUENCE [LARGE SCALE GENOMIC DNA]</scope>
    <source>
        <strain evidence="3 4">KACC 17565</strain>
    </source>
</reference>
<dbReference type="EMBL" id="JBBDHC010000003">
    <property type="protein sequence ID" value="MEJ1248689.1"/>
    <property type="molecule type" value="Genomic_DNA"/>
</dbReference>
<keyword evidence="1" id="KW-0732">Signal</keyword>
<name>A0AAW9R3Z4_9GAMM</name>
<feature type="domain" description="Metallo-beta-lactamase" evidence="2">
    <location>
        <begin position="63"/>
        <end position="249"/>
    </location>
</feature>